<dbReference type="GO" id="GO:0016491">
    <property type="term" value="F:oxidoreductase activity"/>
    <property type="evidence" value="ECO:0007669"/>
    <property type="project" value="InterPro"/>
</dbReference>
<dbReference type="InterPro" id="IPR002937">
    <property type="entry name" value="Amino_oxidase"/>
</dbReference>
<keyword evidence="8" id="KW-1185">Reference proteome</keyword>
<dbReference type="PROSITE" id="PS50059">
    <property type="entry name" value="FKBP_PPIASE"/>
    <property type="match status" value="1"/>
</dbReference>
<organism evidence="7 8">
    <name type="scientific">Elliptochloris bilobata</name>
    <dbReference type="NCBI Taxonomy" id="381761"/>
    <lineage>
        <taxon>Eukaryota</taxon>
        <taxon>Viridiplantae</taxon>
        <taxon>Chlorophyta</taxon>
        <taxon>core chlorophytes</taxon>
        <taxon>Trebouxiophyceae</taxon>
        <taxon>Trebouxiophyceae incertae sedis</taxon>
        <taxon>Elliptochloris clade</taxon>
        <taxon>Elliptochloris</taxon>
    </lineage>
</organism>
<dbReference type="InterPro" id="IPR029058">
    <property type="entry name" value="AB_hydrolase_fold"/>
</dbReference>
<protein>
    <recommendedName>
        <fullName evidence="5">peptidylprolyl isomerase</fullName>
        <ecNumber evidence="5">5.2.1.8</ecNumber>
    </recommendedName>
</protein>
<dbReference type="Pfam" id="PF00254">
    <property type="entry name" value="FKBP_C"/>
    <property type="match status" value="1"/>
</dbReference>
<comment type="similarity">
    <text evidence="2">Belongs to the carotenoid/retinoid oxidoreductase family.</text>
</comment>
<dbReference type="GO" id="GO:0005759">
    <property type="term" value="C:mitochondrial matrix"/>
    <property type="evidence" value="ECO:0007669"/>
    <property type="project" value="UniProtKB-SubCell"/>
</dbReference>
<evidence type="ECO:0000256" key="4">
    <source>
        <dbReference type="ARBA" id="ARBA00038825"/>
    </source>
</evidence>
<dbReference type="SUPFAM" id="SSF51905">
    <property type="entry name" value="FAD/NAD(P)-binding domain"/>
    <property type="match status" value="1"/>
</dbReference>
<evidence type="ECO:0000259" key="6">
    <source>
        <dbReference type="PROSITE" id="PS50059"/>
    </source>
</evidence>
<dbReference type="Proteomes" id="UP001445335">
    <property type="component" value="Unassembled WGS sequence"/>
</dbReference>
<accession>A0AAW1RBL2</accession>
<comment type="subunit">
    <text evidence="4">Interacts with COX5B; this interaction may contribute to localize PYROXD2 to the inner face of the inner mitochondrial membrane.</text>
</comment>
<evidence type="ECO:0000256" key="3">
    <source>
        <dbReference type="ARBA" id="ARBA00037217"/>
    </source>
</evidence>
<dbReference type="Gene3D" id="3.10.50.40">
    <property type="match status" value="1"/>
</dbReference>
<dbReference type="SUPFAM" id="SSF53474">
    <property type="entry name" value="alpha/beta-Hydrolases"/>
    <property type="match status" value="1"/>
</dbReference>
<keyword evidence="5" id="KW-0413">Isomerase</keyword>
<keyword evidence="5" id="KW-0697">Rotamase</keyword>
<dbReference type="EMBL" id="JALJOU010000048">
    <property type="protein sequence ID" value="KAK9831008.1"/>
    <property type="molecule type" value="Genomic_DNA"/>
</dbReference>
<dbReference type="GO" id="GO:0003755">
    <property type="term" value="F:peptidyl-prolyl cis-trans isomerase activity"/>
    <property type="evidence" value="ECO:0007669"/>
    <property type="project" value="UniProtKB-KW"/>
</dbReference>
<name>A0AAW1RBL2_9CHLO</name>
<evidence type="ECO:0000313" key="7">
    <source>
        <dbReference type="EMBL" id="KAK9831008.1"/>
    </source>
</evidence>
<dbReference type="InterPro" id="IPR000073">
    <property type="entry name" value="AB_hydrolase_1"/>
</dbReference>
<dbReference type="Gene3D" id="3.50.50.60">
    <property type="entry name" value="FAD/NAD(P)-binding domain"/>
    <property type="match status" value="2"/>
</dbReference>
<evidence type="ECO:0000256" key="1">
    <source>
        <dbReference type="ARBA" id="ARBA00004305"/>
    </source>
</evidence>
<dbReference type="SUPFAM" id="SSF54534">
    <property type="entry name" value="FKBP-like"/>
    <property type="match status" value="1"/>
</dbReference>
<dbReference type="Pfam" id="PF00561">
    <property type="entry name" value="Abhydrolase_1"/>
    <property type="match status" value="1"/>
</dbReference>
<reference evidence="7 8" key="1">
    <citation type="journal article" date="2024" name="Nat. Commun.">
        <title>Phylogenomics reveals the evolutionary origins of lichenization in chlorophyte algae.</title>
        <authorList>
            <person name="Puginier C."/>
            <person name="Libourel C."/>
            <person name="Otte J."/>
            <person name="Skaloud P."/>
            <person name="Haon M."/>
            <person name="Grisel S."/>
            <person name="Petersen M."/>
            <person name="Berrin J.G."/>
            <person name="Delaux P.M."/>
            <person name="Dal Grande F."/>
            <person name="Keller J."/>
        </authorList>
    </citation>
    <scope>NUCLEOTIDE SEQUENCE [LARGE SCALE GENOMIC DNA]</scope>
    <source>
        <strain evidence="7 8">SAG 245.80</strain>
    </source>
</reference>
<dbReference type="AlphaFoldDB" id="A0AAW1RBL2"/>
<dbReference type="Pfam" id="PF01593">
    <property type="entry name" value="Amino_oxidase"/>
    <property type="match status" value="1"/>
</dbReference>
<comment type="subcellular location">
    <subcellularLocation>
        <location evidence="1">Mitochondrion matrix</location>
    </subcellularLocation>
</comment>
<dbReference type="EC" id="5.2.1.8" evidence="5"/>
<evidence type="ECO:0000256" key="2">
    <source>
        <dbReference type="ARBA" id="ARBA00006046"/>
    </source>
</evidence>
<evidence type="ECO:0000313" key="8">
    <source>
        <dbReference type="Proteomes" id="UP001445335"/>
    </source>
</evidence>
<dbReference type="PANTHER" id="PTHR10668:SF103">
    <property type="entry name" value="PYRIDINE NUCLEOTIDE-DISULFIDE OXIDOREDUCTASE DOMAIN-CONTAINING PROTEIN 2"/>
    <property type="match status" value="1"/>
</dbReference>
<dbReference type="InterPro" id="IPR036188">
    <property type="entry name" value="FAD/NAD-bd_sf"/>
</dbReference>
<dbReference type="InterPro" id="IPR046357">
    <property type="entry name" value="PPIase_dom_sf"/>
</dbReference>
<comment type="function">
    <text evidence="3">Probable oxidoreductase that may play a role as regulator of mitochondrial function.</text>
</comment>
<feature type="domain" description="PPIase FKBP-type" evidence="6">
    <location>
        <begin position="313"/>
        <end position="422"/>
    </location>
</feature>
<comment type="caution">
    <text evidence="7">The sequence shown here is derived from an EMBL/GenBank/DDBJ whole genome shotgun (WGS) entry which is preliminary data.</text>
</comment>
<sequence>MGVVDSIASKLAFFPPQPATYSIKRHSDNGDLYISPQLPGLRKVLDAQVVQLQTRRGSQVAAALVSYHLKERPTLLFSHGNAVDLALMLPFYREIARELQVSILSYDYSGYGCSTGTLSVANTLADIDAAYEWLLAHGRKPSDVILYGQSVGSGPTCYLAAKAPDLAGVVLHSALASGMRVVNPGWGWWPSWLDVYHNLRLVPKIKAPVLVMHGTKDELRAASQCMQSDRAATGSLVRRRDLLAASLAGSLFWRVDIAAAKGKVGEKKRDTGDWSSPGLSAPVDDAAPRFFKTQSGIKIQELTIGNGVEASRGDSVEFNYVLRRNNGYFIVSSVEGVSFQPRDVPTGPVTARLGAGELIPGLEEVLAGMRPGSKRRALVPPSAGYADSPDGVPQPPTFATQRQLRNHQNEPLLFEVQVLRALLGRHFASAASATDAVVVGAGHNGLVAAILLAQQGLKVRVFEEKNSVGGACKTEYPFTRVPGLGTSTGAYLLGVMPPELLRVLGVKLPLLRRDPWYFLPTTGNRYLMFGSDAAELQRQFLRFFSKEDWQANERLQEEIGQLRSDIAPTWLRPPLSVEATAERYVRPQLRQVFVDLCRQPVSAYLNRFGFRSDLLKAMYAVTDGVSGLTATWDTPGSGLNFLCHNMCRLPGADGTWMVVRGGMGTVTSQLAQAALKEGASIETGVPVEGILVGSDGAARGVRLAGGEEVEAKVVVGNLDPFRLRDLAGAERFGPELNQRLDCMRRPGTTMKVNMALTGLPRFRCLPEEVGQHRTTIHLLPEEDRVLAALTSGFADAQAGRLPDFPAIEWYIHTTVDGLLQDTGGHHNSALFVQWVPHTLASSTWEAEEERYVSHLLSICDRFAPGTSDLVADTFTLTPPKIERHFGITGGHIHHIDNCFGFDERFPCATPVPGLYSASAGCHPAGSVVGCAGHNAAAQAVHDLGLTPCWATA</sequence>
<dbReference type="PANTHER" id="PTHR10668">
    <property type="entry name" value="PHYTOENE DEHYDROGENASE"/>
    <property type="match status" value="1"/>
</dbReference>
<dbReference type="InterPro" id="IPR001179">
    <property type="entry name" value="PPIase_FKBP_dom"/>
</dbReference>
<gene>
    <name evidence="7" type="ORF">WJX81_008180</name>
</gene>
<dbReference type="Gene3D" id="3.40.50.1820">
    <property type="entry name" value="alpha/beta hydrolase"/>
    <property type="match status" value="1"/>
</dbReference>
<proteinExistence type="inferred from homology"/>
<evidence type="ECO:0000256" key="5">
    <source>
        <dbReference type="PROSITE-ProRule" id="PRU00277"/>
    </source>
</evidence>
<comment type="catalytic activity">
    <reaction evidence="5">
        <text>[protein]-peptidylproline (omega=180) = [protein]-peptidylproline (omega=0)</text>
        <dbReference type="Rhea" id="RHEA:16237"/>
        <dbReference type="Rhea" id="RHEA-COMP:10747"/>
        <dbReference type="Rhea" id="RHEA-COMP:10748"/>
        <dbReference type="ChEBI" id="CHEBI:83833"/>
        <dbReference type="ChEBI" id="CHEBI:83834"/>
        <dbReference type="EC" id="5.2.1.8"/>
    </reaction>
</comment>